<keyword evidence="9" id="KW-1185">Reference proteome</keyword>
<dbReference type="PANTHER" id="PTHR13137">
    <property type="entry name" value="DC11 ACN9 HOMOLOG"/>
    <property type="match status" value="1"/>
</dbReference>
<evidence type="ECO:0000256" key="3">
    <source>
        <dbReference type="ARBA" id="ARBA00022946"/>
    </source>
</evidence>
<protein>
    <recommendedName>
        <fullName evidence="6">Succinate dehydrogenase assembly factor 3</fullName>
        <shortName evidence="6">SDH assembly factor 3</shortName>
        <shortName evidence="6">SDHAF3</shortName>
    </recommendedName>
</protein>
<evidence type="ECO:0000313" key="8">
    <source>
        <dbReference type="EMBL" id="KAJ2801699.1"/>
    </source>
</evidence>
<comment type="similarity">
    <text evidence="2 6">Belongs to the complex I LYR family. SDHAF3 subfamily.</text>
</comment>
<evidence type="ECO:0000313" key="9">
    <source>
        <dbReference type="Proteomes" id="UP001140094"/>
    </source>
</evidence>
<keyword evidence="4 6" id="KW-0496">Mitochondrion</keyword>
<dbReference type="GO" id="GO:0005758">
    <property type="term" value="C:mitochondrial intermembrane space"/>
    <property type="evidence" value="ECO:0007669"/>
    <property type="project" value="TreeGrafter"/>
</dbReference>
<dbReference type="Proteomes" id="UP001140094">
    <property type="component" value="Unassembled WGS sequence"/>
</dbReference>
<dbReference type="EMBL" id="JANBUO010000770">
    <property type="protein sequence ID" value="KAJ2801699.1"/>
    <property type="molecule type" value="Genomic_DNA"/>
</dbReference>
<comment type="function">
    <text evidence="6">Plays an essential role in the assembly of succinate dehydrogenase (SDH), an enzyme complex (also referred to as respiratory complex II) that is a component of both the tricarboxylic acid (TCA) cycle and the mitochondrial electron transport chain, and which couples the oxidation of succinate to fumarate with the reduction of ubiquinone (coenzyme Q) to ubiquinol. Promotes maturation of the iron-sulfur protein subunit of the SDH catalytic dimer, protecting it from the deleterious effects of oxidants. May act together with SDHAF1.</text>
</comment>
<name>A0A9W8HTE1_9FUNG</name>
<dbReference type="CDD" id="cd20270">
    <property type="entry name" value="Complex1_LYR_SDHAF3_LYRM10"/>
    <property type="match status" value="1"/>
</dbReference>
<feature type="compositionally biased region" description="Basic and acidic residues" evidence="7">
    <location>
        <begin position="106"/>
        <end position="124"/>
    </location>
</feature>
<dbReference type="PANTHER" id="PTHR13137:SF6">
    <property type="entry name" value="SUCCINATE DEHYDROGENASE ASSEMBLY FACTOR 3, MITOCHONDRIAL"/>
    <property type="match status" value="1"/>
</dbReference>
<dbReference type="GO" id="GO:0006105">
    <property type="term" value="P:succinate metabolic process"/>
    <property type="evidence" value="ECO:0007669"/>
    <property type="project" value="TreeGrafter"/>
</dbReference>
<dbReference type="AlphaFoldDB" id="A0A9W8HTE1"/>
<comment type="subunit">
    <text evidence="6">Interacts with the iron-sulfur protein subunit within the SDH catalytic dimer.</text>
</comment>
<evidence type="ECO:0000256" key="6">
    <source>
        <dbReference type="RuleBase" id="RU368039"/>
    </source>
</evidence>
<dbReference type="OrthoDB" id="278329at2759"/>
<dbReference type="GO" id="GO:0005759">
    <property type="term" value="C:mitochondrial matrix"/>
    <property type="evidence" value="ECO:0007669"/>
    <property type="project" value="UniProtKB-SubCell"/>
</dbReference>
<accession>A0A9W8HTE1</accession>
<keyword evidence="5 6" id="KW-0143">Chaperone</keyword>
<dbReference type="Pfam" id="PF13233">
    <property type="entry name" value="Complex1_LYR_2"/>
    <property type="match status" value="1"/>
</dbReference>
<comment type="subcellular location">
    <subcellularLocation>
        <location evidence="1 6">Mitochondrion matrix</location>
    </subcellularLocation>
</comment>
<keyword evidence="3" id="KW-0809">Transit peptide</keyword>
<reference evidence="8" key="1">
    <citation type="submission" date="2022-07" db="EMBL/GenBank/DDBJ databases">
        <title>Phylogenomic reconstructions and comparative analyses of Kickxellomycotina fungi.</title>
        <authorList>
            <person name="Reynolds N.K."/>
            <person name="Stajich J.E."/>
            <person name="Barry K."/>
            <person name="Grigoriev I.V."/>
            <person name="Crous P."/>
            <person name="Smith M.E."/>
        </authorList>
    </citation>
    <scope>NUCLEOTIDE SEQUENCE</scope>
    <source>
        <strain evidence="8">NRRL 1565</strain>
    </source>
</reference>
<feature type="compositionally biased region" description="Polar residues" evidence="7">
    <location>
        <begin position="125"/>
        <end position="134"/>
    </location>
</feature>
<evidence type="ECO:0000256" key="7">
    <source>
        <dbReference type="SAM" id="MobiDB-lite"/>
    </source>
</evidence>
<gene>
    <name evidence="8" type="ORF">H4R20_003575</name>
</gene>
<sequence length="134" mass="15920">MVNPLHLYRSILRTHRRLPREIRFVGDQYVRGEFRNHRTVTDKRYLDPFFKQWSEYLSLVREQTKSEAPVEDESRSSSVRKWEIGKHLDPELLEKLDDDKAEQLLELHRASHKDDGGPSDDRPRSNTTPPKRGQ</sequence>
<comment type="caution">
    <text evidence="8">The sequence shown here is derived from an EMBL/GenBank/DDBJ whole genome shotgun (WGS) entry which is preliminary data.</text>
</comment>
<organism evidence="8 9">
    <name type="scientific">Coemansia guatemalensis</name>
    <dbReference type="NCBI Taxonomy" id="2761395"/>
    <lineage>
        <taxon>Eukaryota</taxon>
        <taxon>Fungi</taxon>
        <taxon>Fungi incertae sedis</taxon>
        <taxon>Zoopagomycota</taxon>
        <taxon>Kickxellomycotina</taxon>
        <taxon>Kickxellomycetes</taxon>
        <taxon>Kickxellales</taxon>
        <taxon>Kickxellaceae</taxon>
        <taxon>Coemansia</taxon>
    </lineage>
</organism>
<proteinExistence type="inferred from homology"/>
<dbReference type="GO" id="GO:0034553">
    <property type="term" value="P:mitochondrial respiratory chain complex II assembly"/>
    <property type="evidence" value="ECO:0007669"/>
    <property type="project" value="UniProtKB-UniRule"/>
</dbReference>
<evidence type="ECO:0000256" key="2">
    <source>
        <dbReference type="ARBA" id="ARBA00006020"/>
    </source>
</evidence>
<feature type="region of interest" description="Disordered" evidence="7">
    <location>
        <begin position="106"/>
        <end position="134"/>
    </location>
</feature>
<evidence type="ECO:0000256" key="4">
    <source>
        <dbReference type="ARBA" id="ARBA00023128"/>
    </source>
</evidence>
<evidence type="ECO:0000256" key="5">
    <source>
        <dbReference type="ARBA" id="ARBA00023186"/>
    </source>
</evidence>
<dbReference type="InterPro" id="IPR008381">
    <property type="entry name" value="SDHAF3/Sdh7"/>
</dbReference>
<evidence type="ECO:0000256" key="1">
    <source>
        <dbReference type="ARBA" id="ARBA00004305"/>
    </source>
</evidence>